<dbReference type="Ensembl" id="ENSACLT00000066787.1">
    <property type="protein sequence ID" value="ENSACLP00000073433.1"/>
    <property type="gene ID" value="ENSACLG00000000307.2"/>
</dbReference>
<proteinExistence type="predicted"/>
<organism evidence="2 3">
    <name type="scientific">Astatotilapia calliptera</name>
    <name type="common">Eastern happy</name>
    <name type="synonym">Chromis callipterus</name>
    <dbReference type="NCBI Taxonomy" id="8154"/>
    <lineage>
        <taxon>Eukaryota</taxon>
        <taxon>Metazoa</taxon>
        <taxon>Chordata</taxon>
        <taxon>Craniata</taxon>
        <taxon>Vertebrata</taxon>
        <taxon>Euteleostomi</taxon>
        <taxon>Actinopterygii</taxon>
        <taxon>Neopterygii</taxon>
        <taxon>Teleostei</taxon>
        <taxon>Neoteleostei</taxon>
        <taxon>Acanthomorphata</taxon>
        <taxon>Ovalentaria</taxon>
        <taxon>Cichlomorphae</taxon>
        <taxon>Cichliformes</taxon>
        <taxon>Cichlidae</taxon>
        <taxon>African cichlids</taxon>
        <taxon>Pseudocrenilabrinae</taxon>
        <taxon>Haplochromini</taxon>
        <taxon>Astatotilapia</taxon>
    </lineage>
</organism>
<reference evidence="2 3" key="1">
    <citation type="submission" date="2018-05" db="EMBL/GenBank/DDBJ databases">
        <authorList>
            <person name="Datahose"/>
        </authorList>
    </citation>
    <scope>NUCLEOTIDE SEQUENCE</scope>
</reference>
<name>A0AAX7UTN3_ASTCA</name>
<dbReference type="AlphaFoldDB" id="A0AAX7UTN3"/>
<dbReference type="InterPro" id="IPR039329">
    <property type="entry name" value="SIAE"/>
</dbReference>
<keyword evidence="3" id="KW-1185">Reference proteome</keyword>
<evidence type="ECO:0008006" key="4">
    <source>
        <dbReference type="Google" id="ProtNLM"/>
    </source>
</evidence>
<reference evidence="2" key="3">
    <citation type="submission" date="2025-08" db="UniProtKB">
        <authorList>
            <consortium name="Ensembl"/>
        </authorList>
    </citation>
    <scope>IDENTIFICATION</scope>
</reference>
<sequence>MAATLCVVFALLASLHTCDGKLRFASYYGDHMVLQKSPERAVLWGYGPEGAQVTVSLLGLFKRQASLVTVTNGIWQVTLDPVAAGGPYNVTAKVQNDSATLTDVLFGDIWMCGGQSNMWFNMTQIFNATEELSVVAKYPYVRPFMVALNTSGIELMDLIEVEIPWSVPTASVVEEFSAVCWLFGRYMYETLKYPIGLVESCWGGTPVEVWSSSRALKRCQEVPVVDGPKKNSILWNSMIHPLLNMTIKGALWYQGKTPYITGRFGVFSDSHKLLGFITFSGEANAEYNQDKYNCSFPAMIDDWRMAFHQGSGGQTAPDFPFGFVQLSTYIKTSKDDGFPNIRWHQTADFGFVPNLRMKKTFMAVALDLPDATSPYGTIHPRDKQDVAYRLTLGARAVAYEEENVPFLGPFPKEIASTQMYVNITYDQAVSVTSSKDIFEVCCSDIWAPCGPKSLWLQTPIVGWDLTTIQVSAAVCQSSEVAAVRYAWRDWPCEFKACPVYSASWILPAPPFIINHSSWKGGIWKSY</sequence>
<dbReference type="GeneTree" id="ENSGT00390000010608"/>
<dbReference type="Gene3D" id="3.40.50.1110">
    <property type="entry name" value="SGNH hydrolase"/>
    <property type="match status" value="2"/>
</dbReference>
<evidence type="ECO:0000256" key="1">
    <source>
        <dbReference type="SAM" id="SignalP"/>
    </source>
</evidence>
<accession>A0AAX7UTN3</accession>
<dbReference type="InterPro" id="IPR036514">
    <property type="entry name" value="SGNH_hydro_sf"/>
</dbReference>
<evidence type="ECO:0000313" key="2">
    <source>
        <dbReference type="Ensembl" id="ENSACLP00000073433.1"/>
    </source>
</evidence>
<dbReference type="PANTHER" id="PTHR22901:SF0">
    <property type="entry name" value="SIALATE O-ACETYLESTERASE"/>
    <property type="match status" value="1"/>
</dbReference>
<feature type="signal peptide" evidence="1">
    <location>
        <begin position="1"/>
        <end position="20"/>
    </location>
</feature>
<gene>
    <name evidence="2" type="primary">SIAE</name>
</gene>
<reference evidence="2" key="4">
    <citation type="submission" date="2025-09" db="UniProtKB">
        <authorList>
            <consortium name="Ensembl"/>
        </authorList>
    </citation>
    <scope>IDENTIFICATION</scope>
</reference>
<feature type="chain" id="PRO_5044281064" description="Sialate O-acetylesterase domain-containing protein" evidence="1">
    <location>
        <begin position="21"/>
        <end position="526"/>
    </location>
</feature>
<dbReference type="GO" id="GO:0001681">
    <property type="term" value="F:sialate O-acetylesterase activity"/>
    <property type="evidence" value="ECO:0007669"/>
    <property type="project" value="InterPro"/>
</dbReference>
<dbReference type="SUPFAM" id="SSF52266">
    <property type="entry name" value="SGNH hydrolase"/>
    <property type="match status" value="1"/>
</dbReference>
<dbReference type="Proteomes" id="UP000265100">
    <property type="component" value="Chromosome 14"/>
</dbReference>
<evidence type="ECO:0000313" key="3">
    <source>
        <dbReference type="Proteomes" id="UP000265100"/>
    </source>
</evidence>
<reference evidence="3" key="2">
    <citation type="submission" date="2023-03" db="EMBL/GenBank/DDBJ databases">
        <authorList>
            <consortium name="Wellcome Sanger Institute Data Sharing"/>
        </authorList>
    </citation>
    <scope>NUCLEOTIDE SEQUENCE [LARGE SCALE GENOMIC DNA]</scope>
</reference>
<dbReference type="GO" id="GO:0005975">
    <property type="term" value="P:carbohydrate metabolic process"/>
    <property type="evidence" value="ECO:0007669"/>
    <property type="project" value="TreeGrafter"/>
</dbReference>
<dbReference type="PANTHER" id="PTHR22901">
    <property type="entry name" value="SIALATE O-ACETYLESTERASE"/>
    <property type="match status" value="1"/>
</dbReference>
<protein>
    <recommendedName>
        <fullName evidence="4">Sialate O-acetylesterase domain-containing protein</fullName>
    </recommendedName>
</protein>
<keyword evidence="1" id="KW-0732">Signal</keyword>